<dbReference type="Gene3D" id="3.90.1030.10">
    <property type="entry name" value="Ribosomal protein L17"/>
    <property type="match status" value="1"/>
</dbReference>
<proteinExistence type="inferred from homology"/>
<dbReference type="HAMAP" id="MF_01368">
    <property type="entry name" value="Ribosomal_bL17"/>
    <property type="match status" value="1"/>
</dbReference>
<dbReference type="SUPFAM" id="SSF64263">
    <property type="entry name" value="Prokaryotic ribosomal protein L17"/>
    <property type="match status" value="1"/>
</dbReference>
<dbReference type="InterPro" id="IPR000456">
    <property type="entry name" value="Ribosomal_bL17"/>
</dbReference>
<dbReference type="Pfam" id="PF01196">
    <property type="entry name" value="Ribosomal_L17"/>
    <property type="match status" value="1"/>
</dbReference>
<dbReference type="GO" id="GO:0003735">
    <property type="term" value="F:structural constituent of ribosome"/>
    <property type="evidence" value="ECO:0007669"/>
    <property type="project" value="InterPro"/>
</dbReference>
<dbReference type="AlphaFoldDB" id="A0A1R1XJV8"/>
<gene>
    <name evidence="5" type="ORF">AYI70_g7625</name>
</gene>
<dbReference type="PANTHER" id="PTHR14413:SF16">
    <property type="entry name" value="LARGE RIBOSOMAL SUBUNIT PROTEIN BL17M"/>
    <property type="match status" value="1"/>
</dbReference>
<dbReference type="GO" id="GO:0006412">
    <property type="term" value="P:translation"/>
    <property type="evidence" value="ECO:0007669"/>
    <property type="project" value="InterPro"/>
</dbReference>
<dbReference type="InterPro" id="IPR047859">
    <property type="entry name" value="Ribosomal_bL17_CS"/>
</dbReference>
<keyword evidence="3 4" id="KW-0687">Ribonucleoprotein</keyword>
<evidence type="ECO:0000256" key="3">
    <source>
        <dbReference type="ARBA" id="ARBA00023274"/>
    </source>
</evidence>
<organism evidence="5 6">
    <name type="scientific">Smittium culicis</name>
    <dbReference type="NCBI Taxonomy" id="133412"/>
    <lineage>
        <taxon>Eukaryota</taxon>
        <taxon>Fungi</taxon>
        <taxon>Fungi incertae sedis</taxon>
        <taxon>Zoopagomycota</taxon>
        <taxon>Kickxellomycotina</taxon>
        <taxon>Harpellomycetes</taxon>
        <taxon>Harpellales</taxon>
        <taxon>Legeriomycetaceae</taxon>
        <taxon>Smittium</taxon>
    </lineage>
</organism>
<evidence type="ECO:0000313" key="6">
    <source>
        <dbReference type="Proteomes" id="UP000187283"/>
    </source>
</evidence>
<dbReference type="NCBIfam" id="TIGR00059">
    <property type="entry name" value="L17"/>
    <property type="match status" value="1"/>
</dbReference>
<dbReference type="PROSITE" id="PS01167">
    <property type="entry name" value="RIBOSOMAL_L17"/>
    <property type="match status" value="1"/>
</dbReference>
<keyword evidence="6" id="KW-1185">Reference proteome</keyword>
<name>A0A1R1XJV8_9FUNG</name>
<evidence type="ECO:0000256" key="4">
    <source>
        <dbReference type="RuleBase" id="RU000660"/>
    </source>
</evidence>
<dbReference type="GO" id="GO:0005762">
    <property type="term" value="C:mitochondrial large ribosomal subunit"/>
    <property type="evidence" value="ECO:0007669"/>
    <property type="project" value="TreeGrafter"/>
</dbReference>
<dbReference type="STRING" id="133412.A0A1R1XJV8"/>
<accession>A0A1R1XJV8</accession>
<dbReference type="Proteomes" id="UP000187283">
    <property type="component" value="Unassembled WGS sequence"/>
</dbReference>
<protein>
    <submittedName>
        <fullName evidence="5">50S ribosomal protein L17</fullName>
    </submittedName>
</protein>
<sequence length="245" mass="28021">MPALNRNMANRRALLRSLTTSLIKHGRIETTVPKAKELQRFAERMVTLGKKGNESAKKRAMMWLYEPKETIPKLFDDIAKRFTDRNGGYTRVYKIGFRKNDRAPMAVIEYLNPEAPESEIGFNMAIRNNAGSQILDIKKPQFPLNAFLKPTHSTLPEKLTDESLKDSVIDSAISHNFNSSPTKTKHTHDPISTNSSRILEKVLKNNSFSQSDIASKISSETDLIKSFVKINRDREMERFLRKNKI</sequence>
<dbReference type="OrthoDB" id="275000at2759"/>
<evidence type="ECO:0000256" key="2">
    <source>
        <dbReference type="ARBA" id="ARBA00022980"/>
    </source>
</evidence>
<comment type="similarity">
    <text evidence="1 4">Belongs to the bacterial ribosomal protein bL17 family.</text>
</comment>
<evidence type="ECO:0000313" key="5">
    <source>
        <dbReference type="EMBL" id="OMJ14878.1"/>
    </source>
</evidence>
<comment type="caution">
    <text evidence="5">The sequence shown here is derived from an EMBL/GenBank/DDBJ whole genome shotgun (WGS) entry which is preliminary data.</text>
</comment>
<dbReference type="PANTHER" id="PTHR14413">
    <property type="entry name" value="RIBOSOMAL PROTEIN L17"/>
    <property type="match status" value="1"/>
</dbReference>
<keyword evidence="2 4" id="KW-0689">Ribosomal protein</keyword>
<evidence type="ECO:0000256" key="1">
    <source>
        <dbReference type="ARBA" id="ARBA00008777"/>
    </source>
</evidence>
<reference evidence="5 6" key="1">
    <citation type="submission" date="2017-01" db="EMBL/GenBank/DDBJ databases">
        <authorList>
            <person name="Mah S.A."/>
            <person name="Swanson W.J."/>
            <person name="Moy G.W."/>
            <person name="Vacquier V.D."/>
        </authorList>
    </citation>
    <scope>NUCLEOTIDE SEQUENCE [LARGE SCALE GENOMIC DNA]</scope>
    <source>
        <strain evidence="5 6">GSMNP</strain>
    </source>
</reference>
<dbReference type="EMBL" id="LSSN01002868">
    <property type="protein sequence ID" value="OMJ14878.1"/>
    <property type="molecule type" value="Genomic_DNA"/>
</dbReference>
<dbReference type="InterPro" id="IPR036373">
    <property type="entry name" value="Ribosomal_bL17_sf"/>
</dbReference>